<feature type="transmembrane region" description="Helical" evidence="6">
    <location>
        <begin position="257"/>
        <end position="277"/>
    </location>
</feature>
<reference evidence="8 9" key="1">
    <citation type="submission" date="2020-08" db="EMBL/GenBank/DDBJ databases">
        <title>Paraeoetvoesia sp. YC-7-48 draft genome sequence.</title>
        <authorList>
            <person name="Yao L."/>
        </authorList>
    </citation>
    <scope>NUCLEOTIDE SEQUENCE [LARGE SCALE GENOMIC DNA]</scope>
    <source>
        <strain evidence="9">YC-7-48</strain>
    </source>
</reference>
<evidence type="ECO:0000256" key="1">
    <source>
        <dbReference type="ARBA" id="ARBA00004651"/>
    </source>
</evidence>
<evidence type="ECO:0000256" key="4">
    <source>
        <dbReference type="ARBA" id="ARBA00022989"/>
    </source>
</evidence>
<comment type="caution">
    <text evidence="8">The sequence shown here is derived from an EMBL/GenBank/DDBJ whole genome shotgun (WGS) entry which is preliminary data.</text>
</comment>
<dbReference type="EMBL" id="JACJUU010000002">
    <property type="protein sequence ID" value="MBC2768971.1"/>
    <property type="molecule type" value="Genomic_DNA"/>
</dbReference>
<dbReference type="GO" id="GO:0005886">
    <property type="term" value="C:plasma membrane"/>
    <property type="evidence" value="ECO:0007669"/>
    <property type="project" value="UniProtKB-SubCell"/>
</dbReference>
<evidence type="ECO:0000256" key="3">
    <source>
        <dbReference type="ARBA" id="ARBA00022692"/>
    </source>
</evidence>
<dbReference type="Pfam" id="PF07690">
    <property type="entry name" value="MFS_1"/>
    <property type="match status" value="1"/>
</dbReference>
<dbReference type="PANTHER" id="PTHR43124">
    <property type="entry name" value="PURINE EFFLUX PUMP PBUE"/>
    <property type="match status" value="1"/>
</dbReference>
<dbReference type="PROSITE" id="PS50850">
    <property type="entry name" value="MFS"/>
    <property type="match status" value="1"/>
</dbReference>
<dbReference type="InterPro" id="IPR050189">
    <property type="entry name" value="MFS_Efflux_Transporters"/>
</dbReference>
<evidence type="ECO:0000313" key="9">
    <source>
        <dbReference type="Proteomes" id="UP000545386"/>
    </source>
</evidence>
<feature type="transmembrane region" description="Helical" evidence="6">
    <location>
        <begin position="51"/>
        <end position="73"/>
    </location>
</feature>
<feature type="transmembrane region" description="Helical" evidence="6">
    <location>
        <begin position="12"/>
        <end position="31"/>
    </location>
</feature>
<proteinExistence type="predicted"/>
<accession>A0A842HNX9</accession>
<feature type="transmembrane region" description="Helical" evidence="6">
    <location>
        <begin position="169"/>
        <end position="186"/>
    </location>
</feature>
<evidence type="ECO:0000259" key="7">
    <source>
        <dbReference type="PROSITE" id="PS50850"/>
    </source>
</evidence>
<dbReference type="AlphaFoldDB" id="A0A842HNX9"/>
<keyword evidence="3 6" id="KW-0812">Transmembrane</keyword>
<evidence type="ECO:0000256" key="2">
    <source>
        <dbReference type="ARBA" id="ARBA00022475"/>
    </source>
</evidence>
<dbReference type="Proteomes" id="UP000545386">
    <property type="component" value="Unassembled WGS sequence"/>
</dbReference>
<dbReference type="InterPro" id="IPR020846">
    <property type="entry name" value="MFS_dom"/>
</dbReference>
<dbReference type="RefSeq" id="WP_185778784.1">
    <property type="nucleotide sequence ID" value="NZ_JACJUU010000002.1"/>
</dbReference>
<keyword evidence="9" id="KW-1185">Reference proteome</keyword>
<feature type="transmembrane region" description="Helical" evidence="6">
    <location>
        <begin position="383"/>
        <end position="401"/>
    </location>
</feature>
<dbReference type="PANTHER" id="PTHR43124:SF3">
    <property type="entry name" value="CHLORAMPHENICOL EFFLUX PUMP RV0191"/>
    <property type="match status" value="1"/>
</dbReference>
<feature type="transmembrane region" description="Helical" evidence="6">
    <location>
        <begin position="316"/>
        <end position="338"/>
    </location>
</feature>
<organism evidence="8 9">
    <name type="scientific">Pusillimonas minor</name>
    <dbReference type="NCBI Taxonomy" id="2697024"/>
    <lineage>
        <taxon>Bacteria</taxon>
        <taxon>Pseudomonadati</taxon>
        <taxon>Pseudomonadota</taxon>
        <taxon>Betaproteobacteria</taxon>
        <taxon>Burkholderiales</taxon>
        <taxon>Alcaligenaceae</taxon>
        <taxon>Pusillimonas</taxon>
    </lineage>
</organism>
<sequence length="411" mass="43970">MSSVASRGPVTSNTFAYIVFVAGVCAALHVWKLPPALPELQRQLGMTLVESGFLLSLVQMGGMSLGLMIGLVAEKVGLRRCILLGLSLLTASSALGPLFESKTALLLFRALEGLGFLMVVMPAPGLIRRLVEPAYLSRLLGLWGCYVPFATIIVLIFGSWLLSFSHWQVLWWVLAVLTGAIWWLVLSRVPSDAVYRSAAATDAAAAAPPRAWSIVCQTLSSRNVWLVALSFLAYSSQWMAVVGFLPSIYVVEGFSGTTAGFMTAIVGGSNALGNFWGGRLLHKGWQPQTLIATGFITMGLCSFVAFALNISTPVQLVMVFLFSAVGGLIPATLFYLVIQLAPSRQTTSTSVGWMQQCTALGQFIGPPIVAWVATLAGGWQMTWVVTGLFSLAGITMAWMLGKALQARGTPV</sequence>
<dbReference type="InterPro" id="IPR011701">
    <property type="entry name" value="MFS"/>
</dbReference>
<protein>
    <submittedName>
        <fullName evidence="8">MFS transporter</fullName>
    </submittedName>
</protein>
<feature type="transmembrane region" description="Helical" evidence="6">
    <location>
        <begin position="139"/>
        <end position="163"/>
    </location>
</feature>
<comment type="subcellular location">
    <subcellularLocation>
        <location evidence="1">Cell membrane</location>
        <topology evidence="1">Multi-pass membrane protein</topology>
    </subcellularLocation>
</comment>
<feature type="transmembrane region" description="Helical" evidence="6">
    <location>
        <begin position="289"/>
        <end position="310"/>
    </location>
</feature>
<dbReference type="SUPFAM" id="SSF103473">
    <property type="entry name" value="MFS general substrate transporter"/>
    <property type="match status" value="1"/>
</dbReference>
<dbReference type="InterPro" id="IPR036259">
    <property type="entry name" value="MFS_trans_sf"/>
</dbReference>
<feature type="transmembrane region" description="Helical" evidence="6">
    <location>
        <begin position="359"/>
        <end position="377"/>
    </location>
</feature>
<keyword evidence="2" id="KW-1003">Cell membrane</keyword>
<evidence type="ECO:0000256" key="5">
    <source>
        <dbReference type="ARBA" id="ARBA00023136"/>
    </source>
</evidence>
<evidence type="ECO:0000256" key="6">
    <source>
        <dbReference type="SAM" id="Phobius"/>
    </source>
</evidence>
<feature type="domain" description="Major facilitator superfamily (MFS) profile" evidence="7">
    <location>
        <begin position="15"/>
        <end position="405"/>
    </location>
</feature>
<evidence type="ECO:0000313" key="8">
    <source>
        <dbReference type="EMBL" id="MBC2768971.1"/>
    </source>
</evidence>
<feature type="transmembrane region" description="Helical" evidence="6">
    <location>
        <begin position="224"/>
        <end position="251"/>
    </location>
</feature>
<feature type="transmembrane region" description="Helical" evidence="6">
    <location>
        <begin position="80"/>
        <end position="99"/>
    </location>
</feature>
<gene>
    <name evidence="8" type="ORF">GTU67_03465</name>
</gene>
<keyword evidence="5 6" id="KW-0472">Membrane</keyword>
<keyword evidence="4 6" id="KW-1133">Transmembrane helix</keyword>
<feature type="transmembrane region" description="Helical" evidence="6">
    <location>
        <begin position="105"/>
        <end position="127"/>
    </location>
</feature>
<dbReference type="Gene3D" id="1.20.1250.20">
    <property type="entry name" value="MFS general substrate transporter like domains"/>
    <property type="match status" value="1"/>
</dbReference>
<name>A0A842HNX9_9BURK</name>
<dbReference type="GO" id="GO:0022857">
    <property type="term" value="F:transmembrane transporter activity"/>
    <property type="evidence" value="ECO:0007669"/>
    <property type="project" value="InterPro"/>
</dbReference>